<dbReference type="InterPro" id="IPR001245">
    <property type="entry name" value="Ser-Thr/Tyr_kinase_cat_dom"/>
</dbReference>
<keyword evidence="9" id="KW-1185">Reference proteome</keyword>
<dbReference type="InterPro" id="IPR013162">
    <property type="entry name" value="CD80_C2-set"/>
</dbReference>
<dbReference type="SUPFAM" id="SSF56112">
    <property type="entry name" value="Protein kinase-like (PK-like)"/>
    <property type="match status" value="1"/>
</dbReference>
<dbReference type="OrthoDB" id="10006996at2759"/>
<dbReference type="EMBL" id="MRZV01001551">
    <property type="protein sequence ID" value="PIK37137.1"/>
    <property type="molecule type" value="Genomic_DNA"/>
</dbReference>
<dbReference type="InterPro" id="IPR036179">
    <property type="entry name" value="Ig-like_dom_sf"/>
</dbReference>
<organism evidence="8 9">
    <name type="scientific">Stichopus japonicus</name>
    <name type="common">Sea cucumber</name>
    <dbReference type="NCBI Taxonomy" id="307972"/>
    <lineage>
        <taxon>Eukaryota</taxon>
        <taxon>Metazoa</taxon>
        <taxon>Echinodermata</taxon>
        <taxon>Eleutherozoa</taxon>
        <taxon>Echinozoa</taxon>
        <taxon>Holothuroidea</taxon>
        <taxon>Aspidochirotacea</taxon>
        <taxon>Aspidochirotida</taxon>
        <taxon>Stichopodidae</taxon>
        <taxon>Apostichopus</taxon>
    </lineage>
</organism>
<evidence type="ECO:0000259" key="7">
    <source>
        <dbReference type="PROSITE" id="PS50835"/>
    </source>
</evidence>
<dbReference type="Pfam" id="PF07714">
    <property type="entry name" value="PK_Tyr_Ser-Thr"/>
    <property type="match status" value="1"/>
</dbReference>
<comment type="caution">
    <text evidence="8">The sequence shown here is derived from an EMBL/GenBank/DDBJ whole genome shotgun (WGS) entry which is preliminary data.</text>
</comment>
<accession>A0A2G8JN25</accession>
<dbReference type="InterPro" id="IPR007110">
    <property type="entry name" value="Ig-like_dom"/>
</dbReference>
<sequence>MSPGARGTKWKYNKAVLFYYSAPMIIAFEETITLLENYSILISPVLTVHDGYYECFQESQLIKKHYIHVEVTPDVNATFWGQKGRALGYPNIDVDIIVEEFENISATCYAFGARPLAELRWLVDGQLLNVEEVAFNSTQNKQNPATFNSKAHASLQPRQLSGNITCAAHNGSNWLNINVTFTYYVCAQPKYLLWLNGNLVLKGSGSEIKIQEDAIVTARCTATDSRPSGNISLYLDSNAVESASVVFRRETMTFLNPSSNKFDTETNMTFTAKPPGGSVTCVGSWPLSVEDIFLRARYAVIEDNNTGITTDEHATRKTSQRRHLEIVALPIVMFALFCFSYEKKMFSGHWPFARGSSELPEIPKDNKMSTYSRQVVQNDDPVYYSSIREEIRKTKVYMEEDVCKIVSLQSGLLYNRWMGTIPSSMKTKCVIITTATDAALCTKQIHWESYIKRVLELPPSECITRVEGISISSDQLYLLHEHYVCGTLDTEMKRRINGNATDYKEVLQLEEITGYISNILEGLQFIHSYGFLHPGISTKKILLTKDGVCKLYDFCLAEDATAVVLAKKSKDTFTTDIDPPETLLRNEYTSESDVWSAAVVILTIITRGEHSVGELINSSSDDELFQSVVQRVWPQEYQALRNDIVSECWNQNPFSRPTIGDLKLAFIEVDRTPQLSDSPKSEKSIGDIYVPMKGNVKNY</sequence>
<evidence type="ECO:0000256" key="2">
    <source>
        <dbReference type="ARBA" id="ARBA00022741"/>
    </source>
</evidence>
<dbReference type="GO" id="GO:0005524">
    <property type="term" value="F:ATP binding"/>
    <property type="evidence" value="ECO:0007669"/>
    <property type="project" value="UniProtKB-KW"/>
</dbReference>
<dbReference type="PROSITE" id="PS50011">
    <property type="entry name" value="PROTEIN_KINASE_DOM"/>
    <property type="match status" value="1"/>
</dbReference>
<dbReference type="PROSITE" id="PS50835">
    <property type="entry name" value="IG_LIKE"/>
    <property type="match status" value="1"/>
</dbReference>
<dbReference type="GO" id="GO:0004672">
    <property type="term" value="F:protein kinase activity"/>
    <property type="evidence" value="ECO:0007669"/>
    <property type="project" value="InterPro"/>
</dbReference>
<dbReference type="SUPFAM" id="SSF48726">
    <property type="entry name" value="Immunoglobulin"/>
    <property type="match status" value="1"/>
</dbReference>
<dbReference type="InterPro" id="IPR011009">
    <property type="entry name" value="Kinase-like_dom_sf"/>
</dbReference>
<keyword evidence="8" id="KW-0675">Receptor</keyword>
<evidence type="ECO:0000256" key="1">
    <source>
        <dbReference type="ARBA" id="ARBA00004167"/>
    </source>
</evidence>
<dbReference type="Proteomes" id="UP000230750">
    <property type="component" value="Unassembled WGS sequence"/>
</dbReference>
<feature type="domain" description="Protein kinase" evidence="6">
    <location>
        <begin position="402"/>
        <end position="667"/>
    </location>
</feature>
<reference evidence="8 9" key="1">
    <citation type="journal article" date="2017" name="PLoS Biol.">
        <title>The sea cucumber genome provides insights into morphological evolution and visceral regeneration.</title>
        <authorList>
            <person name="Zhang X."/>
            <person name="Sun L."/>
            <person name="Yuan J."/>
            <person name="Sun Y."/>
            <person name="Gao Y."/>
            <person name="Zhang L."/>
            <person name="Li S."/>
            <person name="Dai H."/>
            <person name="Hamel J.F."/>
            <person name="Liu C."/>
            <person name="Yu Y."/>
            <person name="Liu S."/>
            <person name="Lin W."/>
            <person name="Guo K."/>
            <person name="Jin S."/>
            <person name="Xu P."/>
            <person name="Storey K.B."/>
            <person name="Huan P."/>
            <person name="Zhang T."/>
            <person name="Zhou Y."/>
            <person name="Zhang J."/>
            <person name="Lin C."/>
            <person name="Li X."/>
            <person name="Xing L."/>
            <person name="Huo D."/>
            <person name="Sun M."/>
            <person name="Wang L."/>
            <person name="Mercier A."/>
            <person name="Li F."/>
            <person name="Yang H."/>
            <person name="Xiang J."/>
        </authorList>
    </citation>
    <scope>NUCLEOTIDE SEQUENCE [LARGE SCALE GENOMIC DNA]</scope>
    <source>
        <strain evidence="8">Shaxun</strain>
        <tissue evidence="8">Muscle</tissue>
    </source>
</reference>
<proteinExistence type="predicted"/>
<name>A0A2G8JN25_STIJA</name>
<evidence type="ECO:0000256" key="5">
    <source>
        <dbReference type="ARBA" id="ARBA00023180"/>
    </source>
</evidence>
<dbReference type="STRING" id="307972.A0A2G8JN25"/>
<dbReference type="InterPro" id="IPR013783">
    <property type="entry name" value="Ig-like_fold"/>
</dbReference>
<dbReference type="AlphaFoldDB" id="A0A2G8JN25"/>
<dbReference type="GO" id="GO:0016020">
    <property type="term" value="C:membrane"/>
    <property type="evidence" value="ECO:0007669"/>
    <property type="project" value="UniProtKB-SubCell"/>
</dbReference>
<keyword evidence="8" id="KW-0808">Transferase</keyword>
<evidence type="ECO:0000256" key="4">
    <source>
        <dbReference type="ARBA" id="ARBA00023157"/>
    </source>
</evidence>
<dbReference type="InterPro" id="IPR050198">
    <property type="entry name" value="Non-receptor_tyrosine_kinases"/>
</dbReference>
<comment type="subcellular location">
    <subcellularLocation>
        <location evidence="1">Membrane</location>
        <topology evidence="1">Single-pass membrane protein</topology>
    </subcellularLocation>
</comment>
<keyword evidence="3" id="KW-0067">ATP-binding</keyword>
<keyword evidence="4" id="KW-1015">Disulfide bond</keyword>
<evidence type="ECO:0000313" key="9">
    <source>
        <dbReference type="Proteomes" id="UP000230750"/>
    </source>
</evidence>
<protein>
    <submittedName>
        <fullName evidence="8">Putative tyrosine kinase receptor Cad96Ca</fullName>
    </submittedName>
</protein>
<keyword evidence="8" id="KW-0418">Kinase</keyword>
<evidence type="ECO:0000313" key="8">
    <source>
        <dbReference type="EMBL" id="PIK37137.1"/>
    </source>
</evidence>
<evidence type="ECO:0000259" key="6">
    <source>
        <dbReference type="PROSITE" id="PS50011"/>
    </source>
</evidence>
<keyword evidence="5" id="KW-0325">Glycoprotein</keyword>
<keyword evidence="2" id="KW-0547">Nucleotide-binding</keyword>
<dbReference type="Gene3D" id="1.10.510.10">
    <property type="entry name" value="Transferase(Phosphotransferase) domain 1"/>
    <property type="match status" value="1"/>
</dbReference>
<dbReference type="Gene3D" id="2.60.40.10">
    <property type="entry name" value="Immunoglobulins"/>
    <property type="match status" value="1"/>
</dbReference>
<evidence type="ECO:0000256" key="3">
    <source>
        <dbReference type="ARBA" id="ARBA00022840"/>
    </source>
</evidence>
<gene>
    <name evidence="8" type="ORF">BSL78_26028</name>
</gene>
<dbReference type="Pfam" id="PF08205">
    <property type="entry name" value="C2-set_2"/>
    <property type="match status" value="1"/>
</dbReference>
<dbReference type="PANTHER" id="PTHR24418">
    <property type="entry name" value="TYROSINE-PROTEIN KINASE"/>
    <property type="match status" value="1"/>
</dbReference>
<feature type="domain" description="Ig-like" evidence="7">
    <location>
        <begin position="90"/>
        <end position="182"/>
    </location>
</feature>
<dbReference type="InterPro" id="IPR000719">
    <property type="entry name" value="Prot_kinase_dom"/>
</dbReference>